<dbReference type="GO" id="GO:0007165">
    <property type="term" value="P:signal transduction"/>
    <property type="evidence" value="ECO:0007669"/>
    <property type="project" value="InterPro"/>
</dbReference>
<evidence type="ECO:0000256" key="2">
    <source>
        <dbReference type="ARBA" id="ARBA00022723"/>
    </source>
</evidence>
<evidence type="ECO:0000256" key="5">
    <source>
        <dbReference type="PIRSR" id="PIRSR623088-2"/>
    </source>
</evidence>
<evidence type="ECO:0000256" key="7">
    <source>
        <dbReference type="RuleBase" id="RU363067"/>
    </source>
</evidence>
<feature type="binding site" evidence="5">
    <location>
        <begin position="510"/>
        <end position="514"/>
    </location>
    <ligand>
        <name>AMP</name>
        <dbReference type="ChEBI" id="CHEBI:456215"/>
    </ligand>
</feature>
<comment type="similarity">
    <text evidence="7">Belongs to the cyclic nucleotide phosphodiesterase family.</text>
</comment>
<feature type="coiled-coil region" evidence="8">
    <location>
        <begin position="750"/>
        <end position="784"/>
    </location>
</feature>
<dbReference type="SUPFAM" id="SSF55781">
    <property type="entry name" value="GAF domain-like"/>
    <property type="match status" value="2"/>
</dbReference>
<dbReference type="InterPro" id="IPR023174">
    <property type="entry name" value="PDEase_CS"/>
</dbReference>
<feature type="binding site" evidence="6">
    <location>
        <position position="514"/>
    </location>
    <ligand>
        <name>Zn(2+)</name>
        <dbReference type="ChEBI" id="CHEBI:29105"/>
        <label>1</label>
    </ligand>
</feature>
<evidence type="ECO:0000256" key="1">
    <source>
        <dbReference type="ARBA" id="ARBA00022535"/>
    </source>
</evidence>
<accession>A0A3P9A4A4</accession>
<dbReference type="GO" id="GO:0046872">
    <property type="term" value="F:metal ion binding"/>
    <property type="evidence" value="ECO:0007669"/>
    <property type="project" value="UniProtKB-KW"/>
</dbReference>
<dbReference type="InterPro" id="IPR023088">
    <property type="entry name" value="PDEase"/>
</dbReference>
<keyword evidence="11" id="KW-1185">Reference proteome</keyword>
<evidence type="ECO:0000259" key="9">
    <source>
        <dbReference type="PROSITE" id="PS51845"/>
    </source>
</evidence>
<evidence type="ECO:0000313" key="11">
    <source>
        <dbReference type="Proteomes" id="UP000265140"/>
    </source>
</evidence>
<feature type="binding site" evidence="5">
    <location>
        <position position="724"/>
    </location>
    <ligand>
        <name>AMP</name>
        <dbReference type="ChEBI" id="CHEBI:456215"/>
    </ligand>
</feature>
<dbReference type="PROSITE" id="PS00126">
    <property type="entry name" value="PDEASE_I_1"/>
    <property type="match status" value="1"/>
</dbReference>
<evidence type="ECO:0000313" key="10">
    <source>
        <dbReference type="Ensembl" id="ENSELUP00000035837.2"/>
    </source>
</evidence>
<dbReference type="PRINTS" id="PR00387">
    <property type="entry name" value="PDIESTERASE1"/>
</dbReference>
<dbReference type="Gene3D" id="3.30.450.40">
    <property type="match status" value="2"/>
</dbReference>
<protein>
    <recommendedName>
        <fullName evidence="7">Phosphodiesterase</fullName>
        <ecNumber evidence="7">3.1.4.-</ecNumber>
    </recommendedName>
</protein>
<dbReference type="EC" id="3.1.4.-" evidence="7"/>
<name>A0A3P9A4A4_ESOLU</name>
<sequence>MAVVDKDVAEKFLDSNPDFAKEYYDAKFRPKVISDLFKDNRTSQVNTSSFHELSMFEESEIIFDMVRDLQNNLQMEKAIFKFMKHLSFLIRADKMSLFMYRMRNGTAELATRLFNVHKDANLEECLVHPDNEIVFPLDIGILGHVATTKKTVNIPDVLQSIHYSDFVDEIQEYKTKCVLATPIMNGKDMVAVMMAVNKIGAPHFTTQDEETLKKYLNFANLILRVFHLSYLHNCEARRGQVLLWSASKVFEEMTDIERQFHKALYTIRDFLNCERYSVGLLDMTKTKEFFELWPVLLGEKPPYDGPKTPDGREINFYKVIDYILHGKEEIKVISNPPSDHWALFSGLPTYVAKEGLICNIMNAAQDDFFSFQSLTQFLGWSVLNADTYDKWNKLENRKDIFQDMVLYHIKCRTDETQNVLNTRDRYGKEPHQCKEEELEAILSEVLPSSETSELFEFHFCDFEHSHLDLVKLGIKMYYELGVVDKFHVPRETLTRFCYSLSKGYRQITYHNWSHGFNVGQTMFTLLMTGDLKRYYTDLDAMAMVTAGLCHDIDHRGTNNLYQMKSGNPLAKLHGSSILERHHLETGKTLLRDPALNIYQNLSRSQHEHVIHLMDIAIIATDLALYFKKRTMFQKIVDQSKTYESWDEWTKYMRQETTRKEIVMAMMMTACDLSAIAKPWEIQSKVALSVAAEFWEQGDLERTVLEQQPIPMMDRTKAADLPKMQCGFIDFVCAFVYKEFSRFHEEITPMLERLLNNRKEWNALKEEHEAKLAALEAAKVTEEEVANATIAAKQATAAEAAPQSKTCVIN</sequence>
<feature type="binding site" evidence="6">
    <location>
        <position position="550"/>
    </location>
    <ligand>
        <name>Zn(2+)</name>
        <dbReference type="ChEBI" id="CHEBI:29105"/>
        <label>1</label>
    </ligand>
</feature>
<dbReference type="GeneTree" id="ENSGT00940000156471"/>
<evidence type="ECO:0000256" key="4">
    <source>
        <dbReference type="PIRSR" id="PIRSR623088-1"/>
    </source>
</evidence>
<dbReference type="PANTHER" id="PTHR11347">
    <property type="entry name" value="CYCLIC NUCLEOTIDE PHOSPHODIESTERASE"/>
    <property type="match status" value="1"/>
</dbReference>
<feature type="domain" description="PDEase" evidence="9">
    <location>
        <begin position="434"/>
        <end position="767"/>
    </location>
</feature>
<feature type="binding site" evidence="6">
    <location>
        <position position="551"/>
    </location>
    <ligand>
        <name>Zn(2+)</name>
        <dbReference type="ChEBI" id="CHEBI:29105"/>
        <label>1</label>
    </ligand>
</feature>
<comment type="cofactor">
    <cofactor evidence="7">
        <name>a divalent metal cation</name>
        <dbReference type="ChEBI" id="CHEBI:60240"/>
    </cofactor>
    <text evidence="7">Binds 2 divalent metal cations per subunit. Site 1 may preferentially bind zinc ions, while site 2 has a preference for magnesium and/or manganese ions.</text>
</comment>
<dbReference type="PROSITE" id="PS51845">
    <property type="entry name" value="PDEASE_I_2"/>
    <property type="match status" value="1"/>
</dbReference>
<feature type="binding site" evidence="6">
    <location>
        <position position="551"/>
    </location>
    <ligand>
        <name>Zn(2+)</name>
        <dbReference type="ChEBI" id="CHEBI:29105"/>
        <label>2</label>
    </ligand>
</feature>
<dbReference type="Gene3D" id="1.10.1300.10">
    <property type="entry name" value="3'5'-cyclic nucleotide phosphodiesterase, catalytic domain"/>
    <property type="match status" value="1"/>
</dbReference>
<feature type="binding site" evidence="5">
    <location>
        <position position="551"/>
    </location>
    <ligand>
        <name>AMP</name>
        <dbReference type="ChEBI" id="CHEBI:456215"/>
    </ligand>
</feature>
<dbReference type="InterPro" id="IPR029016">
    <property type="entry name" value="GAF-like_dom_sf"/>
</dbReference>
<dbReference type="FunFam" id="1.10.1300.10:FF:000005">
    <property type="entry name" value="Phosphodiesterase"/>
    <property type="match status" value="1"/>
</dbReference>
<keyword evidence="8" id="KW-0175">Coiled coil</keyword>
<dbReference type="FunFam" id="3.30.450.40:FF:000010">
    <property type="entry name" value="Phosphodiesterase"/>
    <property type="match status" value="1"/>
</dbReference>
<dbReference type="Proteomes" id="UP000265140">
    <property type="component" value="Chromosome 4"/>
</dbReference>
<dbReference type="Bgee" id="ENSELUG00000015021">
    <property type="expression patterns" value="Expressed in camera-type eye and 2 other cell types or tissues"/>
</dbReference>
<feature type="active site" description="Proton donor" evidence="4">
    <location>
        <position position="510"/>
    </location>
</feature>
<keyword evidence="1" id="KW-0140">cGMP</keyword>
<evidence type="ECO:0000256" key="8">
    <source>
        <dbReference type="SAM" id="Coils"/>
    </source>
</evidence>
<reference evidence="10" key="4">
    <citation type="submission" date="2025-09" db="UniProtKB">
        <authorList>
            <consortium name="Ensembl"/>
        </authorList>
    </citation>
    <scope>IDENTIFICATION</scope>
</reference>
<feature type="binding site" evidence="6">
    <location>
        <position position="671"/>
    </location>
    <ligand>
        <name>Zn(2+)</name>
        <dbReference type="ChEBI" id="CHEBI:29105"/>
        <label>1</label>
    </ligand>
</feature>
<dbReference type="Pfam" id="PF01590">
    <property type="entry name" value="GAF"/>
    <property type="match status" value="1"/>
</dbReference>
<dbReference type="InterPro" id="IPR003607">
    <property type="entry name" value="HD/PDEase_dom"/>
</dbReference>
<reference evidence="10" key="3">
    <citation type="submission" date="2025-08" db="UniProtKB">
        <authorList>
            <consortium name="Ensembl"/>
        </authorList>
    </citation>
    <scope>IDENTIFICATION</scope>
</reference>
<organism evidence="10 11">
    <name type="scientific">Esox lucius</name>
    <name type="common">Northern pike</name>
    <dbReference type="NCBI Taxonomy" id="8010"/>
    <lineage>
        <taxon>Eukaryota</taxon>
        <taxon>Metazoa</taxon>
        <taxon>Chordata</taxon>
        <taxon>Craniata</taxon>
        <taxon>Vertebrata</taxon>
        <taxon>Euteleostomi</taxon>
        <taxon>Actinopterygii</taxon>
        <taxon>Neopterygii</taxon>
        <taxon>Teleostei</taxon>
        <taxon>Protacanthopterygii</taxon>
        <taxon>Esociformes</taxon>
        <taxon>Esocidae</taxon>
        <taxon>Esox</taxon>
    </lineage>
</organism>
<dbReference type="SMART" id="SM00471">
    <property type="entry name" value="HDc"/>
    <property type="match status" value="1"/>
</dbReference>
<dbReference type="InterPro" id="IPR002073">
    <property type="entry name" value="PDEase_catalytic_dom"/>
</dbReference>
<keyword evidence="3 7" id="KW-0378">Hydrolase</keyword>
<gene>
    <name evidence="10" type="primary">PDE6A</name>
</gene>
<dbReference type="Pfam" id="PF00233">
    <property type="entry name" value="PDEase_I"/>
    <property type="match status" value="1"/>
</dbReference>
<dbReference type="CDD" id="cd00077">
    <property type="entry name" value="HDc"/>
    <property type="match status" value="1"/>
</dbReference>
<evidence type="ECO:0000256" key="6">
    <source>
        <dbReference type="PIRSR" id="PIRSR623088-3"/>
    </source>
</evidence>
<dbReference type="SMART" id="SM00065">
    <property type="entry name" value="GAF"/>
    <property type="match status" value="1"/>
</dbReference>
<dbReference type="GO" id="GO:0004114">
    <property type="term" value="F:3',5'-cyclic-nucleotide phosphodiesterase activity"/>
    <property type="evidence" value="ECO:0007669"/>
    <property type="project" value="InterPro"/>
</dbReference>
<proteinExistence type="inferred from homology"/>
<dbReference type="AlphaFoldDB" id="A0A3P9A4A4"/>
<reference evidence="10" key="2">
    <citation type="submission" date="2020-02" db="EMBL/GenBank/DDBJ databases">
        <title>Esox lucius (northern pike) genome, fEsoLuc1, primary haplotype.</title>
        <authorList>
            <person name="Myers G."/>
            <person name="Karagic N."/>
            <person name="Meyer A."/>
            <person name="Pippel M."/>
            <person name="Reichard M."/>
            <person name="Winkler S."/>
            <person name="Tracey A."/>
            <person name="Sims Y."/>
            <person name="Howe K."/>
            <person name="Rhie A."/>
            <person name="Formenti G."/>
            <person name="Durbin R."/>
            <person name="Fedrigo O."/>
            <person name="Jarvis E.D."/>
        </authorList>
    </citation>
    <scope>NUCLEOTIDE SEQUENCE [LARGE SCALE GENOMIC DNA]</scope>
</reference>
<reference evidence="11" key="1">
    <citation type="journal article" date="2014" name="PLoS ONE">
        <title>The genome and linkage map of the northern pike (Esox lucius): conserved synteny revealed between the salmonid sister group and the Neoteleostei.</title>
        <authorList>
            <person name="Rondeau E.B."/>
            <person name="Minkley D.R."/>
            <person name="Leong J.S."/>
            <person name="Messmer A.M."/>
            <person name="Jantzen J.R."/>
            <person name="von Schalburg K.R."/>
            <person name="Lemon C."/>
            <person name="Bird N.H."/>
            <person name="Koop B.F."/>
        </authorList>
    </citation>
    <scope>NUCLEOTIDE SEQUENCE</scope>
</reference>
<dbReference type="InterPro" id="IPR036971">
    <property type="entry name" value="PDEase_catalytic_dom_sf"/>
</dbReference>
<evidence type="ECO:0000256" key="3">
    <source>
        <dbReference type="ARBA" id="ARBA00022801"/>
    </source>
</evidence>
<dbReference type="SUPFAM" id="SSF109604">
    <property type="entry name" value="HD-domain/PDEase-like"/>
    <property type="match status" value="1"/>
</dbReference>
<feature type="binding site" evidence="5">
    <location>
        <position position="671"/>
    </location>
    <ligand>
        <name>AMP</name>
        <dbReference type="ChEBI" id="CHEBI:456215"/>
    </ligand>
</feature>
<dbReference type="InterPro" id="IPR003018">
    <property type="entry name" value="GAF"/>
</dbReference>
<keyword evidence="2 6" id="KW-0479">Metal-binding</keyword>
<dbReference type="Ensembl" id="ENSELUT00000023918.3">
    <property type="protein sequence ID" value="ENSELUP00000035837.2"/>
    <property type="gene ID" value="ENSELUG00000015021.3"/>
</dbReference>